<evidence type="ECO:0000256" key="3">
    <source>
        <dbReference type="ARBA" id="ARBA00023242"/>
    </source>
</evidence>
<dbReference type="InterPro" id="IPR037624">
    <property type="entry name" value="Nup133-like"/>
</dbReference>
<organism evidence="5">
    <name type="scientific">Vitis vinifera</name>
    <name type="common">Grape</name>
    <dbReference type="NCBI Taxonomy" id="29760"/>
    <lineage>
        <taxon>Eukaryota</taxon>
        <taxon>Viridiplantae</taxon>
        <taxon>Streptophyta</taxon>
        <taxon>Embryophyta</taxon>
        <taxon>Tracheophyta</taxon>
        <taxon>Spermatophyta</taxon>
        <taxon>Magnoliopsida</taxon>
        <taxon>eudicotyledons</taxon>
        <taxon>Gunneridae</taxon>
        <taxon>Pentapetalae</taxon>
        <taxon>rosids</taxon>
        <taxon>Vitales</taxon>
        <taxon>Vitaceae</taxon>
        <taxon>Viteae</taxon>
        <taxon>Vitis</taxon>
    </lineage>
</organism>
<sequence length="378" mass="41482">MKLCVGGRPSGSVAILSEAGTAIVSHYYVNPTRLYQFDLPCDAGKVLDASIFPSKDDGDDGYGQYQKRPFYSVKLNHLRGVCHVKEVQTKDLRRRGEEILLLQLTLLLEELVLKLGMLKIDKRAALTRVTRQTARDEESEALLNSHTAPAEMMARLSYGSNSREVTDYLNSVSSSETDFQEISSNCGQSESKYTENNNSNASSVKSPINGPSEHLKAAASPKNESITVIDTSKFLNEEDFEGKNETSLSNQMLADCDIALFVYASSDKSLWRRAAGLLVEVASHAHSSSLPSSPSSGKRMSDNAGSTTAQYNPYVHEYPQGLWSGLLQMGKPQNDHVIYRVGHVTLSKQVVGVEVAMSHKASHPKLWVVYSADSLSRA</sequence>
<comment type="subcellular location">
    <subcellularLocation>
        <location evidence="1">Nucleus</location>
    </subcellularLocation>
</comment>
<name>A5C7V0_VITVI</name>
<evidence type="ECO:0000313" key="5">
    <source>
        <dbReference type="EMBL" id="CAN62176.1"/>
    </source>
</evidence>
<dbReference type="EMBL" id="AM485340">
    <property type="protein sequence ID" value="CAN62176.1"/>
    <property type="molecule type" value="Genomic_DNA"/>
</dbReference>
<gene>
    <name evidence="5" type="ORF">VITISV_001517</name>
</gene>
<evidence type="ECO:0000256" key="2">
    <source>
        <dbReference type="ARBA" id="ARBA00022448"/>
    </source>
</evidence>
<feature type="compositionally biased region" description="Polar residues" evidence="4">
    <location>
        <begin position="180"/>
        <end position="206"/>
    </location>
</feature>
<proteinExistence type="predicted"/>
<dbReference type="ExpressionAtlas" id="A5C7V0">
    <property type="expression patterns" value="baseline and differential"/>
</dbReference>
<keyword evidence="2" id="KW-0813">Transport</keyword>
<dbReference type="PANTHER" id="PTHR13405">
    <property type="entry name" value="NUCLEAR PORE COMPLEX PROTEIN NUP133"/>
    <property type="match status" value="1"/>
</dbReference>
<dbReference type="GO" id="GO:0017056">
    <property type="term" value="F:structural constituent of nuclear pore"/>
    <property type="evidence" value="ECO:0007669"/>
    <property type="project" value="InterPro"/>
</dbReference>
<evidence type="ECO:0000256" key="1">
    <source>
        <dbReference type="ARBA" id="ARBA00004123"/>
    </source>
</evidence>
<dbReference type="PANTHER" id="PTHR13405:SF11">
    <property type="entry name" value="NUCLEAR PORE COMPLEX PROTEIN NUP133"/>
    <property type="match status" value="1"/>
</dbReference>
<keyword evidence="3" id="KW-0539">Nucleus</keyword>
<dbReference type="GO" id="GO:0005634">
    <property type="term" value="C:nucleus"/>
    <property type="evidence" value="ECO:0007669"/>
    <property type="project" value="UniProtKB-SubCell"/>
</dbReference>
<feature type="compositionally biased region" description="Low complexity" evidence="4">
    <location>
        <begin position="286"/>
        <end position="296"/>
    </location>
</feature>
<feature type="region of interest" description="Disordered" evidence="4">
    <location>
        <begin position="286"/>
        <end position="308"/>
    </location>
</feature>
<dbReference type="AlphaFoldDB" id="A5C7V0"/>
<dbReference type="GO" id="GO:0032991">
    <property type="term" value="C:protein-containing complex"/>
    <property type="evidence" value="ECO:0007669"/>
    <property type="project" value="UniProtKB-ARBA"/>
</dbReference>
<evidence type="ECO:0000256" key="4">
    <source>
        <dbReference type="SAM" id="MobiDB-lite"/>
    </source>
</evidence>
<feature type="region of interest" description="Disordered" evidence="4">
    <location>
        <begin position="180"/>
        <end position="223"/>
    </location>
</feature>
<accession>A5C7V0</accession>
<reference evidence="5" key="1">
    <citation type="journal article" date="2007" name="PLoS ONE">
        <title>The first genome sequence of an elite grapevine cultivar (Pinot noir Vitis vinifera L.): coping with a highly heterozygous genome.</title>
        <authorList>
            <person name="Velasco R."/>
            <person name="Zharkikh A."/>
            <person name="Troggio M."/>
            <person name="Cartwright D.A."/>
            <person name="Cestaro A."/>
            <person name="Pruss D."/>
            <person name="Pindo M."/>
            <person name="FitzGerald L.M."/>
            <person name="Vezzulli S."/>
            <person name="Reid J."/>
            <person name="Malacarne G."/>
            <person name="Iliev D."/>
            <person name="Coppola G."/>
            <person name="Wardell B."/>
            <person name="Micheletti D."/>
            <person name="Macalma T."/>
            <person name="Facci M."/>
            <person name="Mitchell J.T."/>
            <person name="Perazzolli M."/>
            <person name="Eldredge G."/>
            <person name="Gatto P."/>
            <person name="Oyzerski R."/>
            <person name="Moretto M."/>
            <person name="Gutin N."/>
            <person name="Stefanini M."/>
            <person name="Chen Y."/>
            <person name="Segala C."/>
            <person name="Davenport C."/>
            <person name="Dematte L."/>
            <person name="Mraz A."/>
            <person name="Battilana J."/>
            <person name="Stormo K."/>
            <person name="Costa F."/>
            <person name="Tao Q."/>
            <person name="Si-Ammour A."/>
            <person name="Harkins T."/>
            <person name="Lackey A."/>
            <person name="Perbost C."/>
            <person name="Taillon B."/>
            <person name="Stella A."/>
            <person name="Solovyev V."/>
            <person name="Fawcett J.A."/>
            <person name="Sterck L."/>
            <person name="Vandepoele K."/>
            <person name="Grando S.M."/>
            <person name="Toppo S."/>
            <person name="Moser C."/>
            <person name="Lanchbury J."/>
            <person name="Bogden R."/>
            <person name="Skolnick M."/>
            <person name="Sgaramella V."/>
            <person name="Bhatnagar S.K."/>
            <person name="Fontana P."/>
            <person name="Gutin A."/>
            <person name="Van de Peer Y."/>
            <person name="Salamini F."/>
            <person name="Viola R."/>
        </authorList>
    </citation>
    <scope>NUCLEOTIDE SEQUENCE</scope>
</reference>
<protein>
    <submittedName>
        <fullName evidence="5">Uncharacterized protein</fullName>
    </submittedName>
</protein>